<evidence type="ECO:0000313" key="3">
    <source>
        <dbReference type="Proteomes" id="UP000242450"/>
    </source>
</evidence>
<sequence length="381" mass="42279">MDDLCMSLRMVNLSRDHVHKVMDLSRDHVHKVMNLSRDHVHKVMDLSKDHLHETVNLRRDCPHQSNTVITILLHLFLRDITDHHPQDVDHKDLPKAHQPSNLEFNDRVESKSRASSKMLLILLSVALLALSSVQGSVSESSSEESLRTVLGGIRGHLQKVVSLNGDSLHRKVNLNRDNPHKQVNLNRDSPHKISLNGDNSHMKVNLNRNQPLKMISRCPLTLKQHRVSHSQSEAGGEEKGLPEHDAGGAGWRAQKAGRVAKAMQHSEKKPTLAPNTNIPLFLSNRSNNMGLFIQVSPLLDTQFWGGDFQGSARGHAGQLGDTLDHDVLSVLSVQLTDDLVEPVVICLDAHAVQDLFHVLEAGGGIAPAGCKQDPWGRPIRQ</sequence>
<organism evidence="2 3">
    <name type="scientific">Cervus elaphus hippelaphus</name>
    <name type="common">European red deer</name>
    <dbReference type="NCBI Taxonomy" id="46360"/>
    <lineage>
        <taxon>Eukaryota</taxon>
        <taxon>Metazoa</taxon>
        <taxon>Chordata</taxon>
        <taxon>Craniata</taxon>
        <taxon>Vertebrata</taxon>
        <taxon>Euteleostomi</taxon>
        <taxon>Mammalia</taxon>
        <taxon>Eutheria</taxon>
        <taxon>Laurasiatheria</taxon>
        <taxon>Artiodactyla</taxon>
        <taxon>Ruminantia</taxon>
        <taxon>Pecora</taxon>
        <taxon>Cervidae</taxon>
        <taxon>Cervinae</taxon>
        <taxon>Cervus</taxon>
    </lineage>
</organism>
<proteinExistence type="predicted"/>
<feature type="compositionally biased region" description="Basic and acidic residues" evidence="1">
    <location>
        <begin position="236"/>
        <end position="246"/>
    </location>
</feature>
<keyword evidence="3" id="KW-1185">Reference proteome</keyword>
<dbReference type="AlphaFoldDB" id="A0A212CCB5"/>
<accession>A0A212CCB5</accession>
<feature type="region of interest" description="Disordered" evidence="1">
    <location>
        <begin position="178"/>
        <end position="201"/>
    </location>
</feature>
<protein>
    <submittedName>
        <fullName evidence="2">Uncharacterized protein</fullName>
    </submittedName>
</protein>
<name>A0A212CCB5_CEREH</name>
<dbReference type="OrthoDB" id="8886319at2759"/>
<reference evidence="2 3" key="1">
    <citation type="journal article" date="2018" name="Mol. Genet. Genomics">
        <title>The red deer Cervus elaphus genome CerEla1.0: sequencing, annotating, genes, and chromosomes.</title>
        <authorList>
            <person name="Bana N.A."/>
            <person name="Nyiri A."/>
            <person name="Nagy J."/>
            <person name="Frank K."/>
            <person name="Nagy T."/>
            <person name="Steger V."/>
            <person name="Schiller M."/>
            <person name="Lakatos P."/>
            <person name="Sugar L."/>
            <person name="Horn P."/>
            <person name="Barta E."/>
            <person name="Orosz L."/>
        </authorList>
    </citation>
    <scope>NUCLEOTIDE SEQUENCE [LARGE SCALE GENOMIC DNA]</scope>
    <source>
        <strain evidence="2">Hungarian</strain>
    </source>
</reference>
<feature type="region of interest" description="Disordered" evidence="1">
    <location>
        <begin position="87"/>
        <end position="109"/>
    </location>
</feature>
<evidence type="ECO:0000313" key="2">
    <source>
        <dbReference type="EMBL" id="OWK03627.1"/>
    </source>
</evidence>
<dbReference type="Proteomes" id="UP000242450">
    <property type="component" value="Chromosome 22"/>
</dbReference>
<feature type="region of interest" description="Disordered" evidence="1">
    <location>
        <begin position="227"/>
        <end position="258"/>
    </location>
</feature>
<dbReference type="EMBL" id="MKHE01000022">
    <property type="protein sequence ID" value="OWK03627.1"/>
    <property type="molecule type" value="Genomic_DNA"/>
</dbReference>
<evidence type="ECO:0000256" key="1">
    <source>
        <dbReference type="SAM" id="MobiDB-lite"/>
    </source>
</evidence>
<comment type="caution">
    <text evidence="2">The sequence shown here is derived from an EMBL/GenBank/DDBJ whole genome shotgun (WGS) entry which is preliminary data.</text>
</comment>
<gene>
    <name evidence="2" type="ORF">Celaphus_00014005</name>
</gene>